<dbReference type="EMBL" id="JBAMMX010000002">
    <property type="protein sequence ID" value="KAK6945783.1"/>
    <property type="molecule type" value="Genomic_DNA"/>
</dbReference>
<dbReference type="AlphaFoldDB" id="A0AAN8ZSZ7"/>
<protein>
    <submittedName>
        <fullName evidence="4">Transcription factor GRAS</fullName>
    </submittedName>
</protein>
<dbReference type="PANTHER" id="PTHR31636">
    <property type="entry name" value="OSJNBA0084A10.13 PROTEIN-RELATED"/>
    <property type="match status" value="1"/>
</dbReference>
<feature type="region of interest" description="SAW" evidence="3">
    <location>
        <begin position="558"/>
        <end position="633"/>
    </location>
</feature>
<evidence type="ECO:0000256" key="3">
    <source>
        <dbReference type="PROSITE-ProRule" id="PRU01191"/>
    </source>
</evidence>
<comment type="caution">
    <text evidence="4">The sequence shown here is derived from an EMBL/GenBank/DDBJ whole genome shotgun (WGS) entry which is preliminary data.</text>
</comment>
<keyword evidence="1" id="KW-0805">Transcription regulation</keyword>
<comment type="similarity">
    <text evidence="3">Belongs to the GRAS family.</text>
</comment>
<evidence type="ECO:0000256" key="1">
    <source>
        <dbReference type="ARBA" id="ARBA00023015"/>
    </source>
</evidence>
<feature type="region of interest" description="Leucine repeat I (LRI)" evidence="3">
    <location>
        <begin position="260"/>
        <end position="320"/>
    </location>
</feature>
<dbReference type="Pfam" id="PF03514">
    <property type="entry name" value="GRAS"/>
    <property type="match status" value="1"/>
</dbReference>
<gene>
    <name evidence="4" type="ORF">RJ641_013327</name>
</gene>
<dbReference type="InterPro" id="IPR005202">
    <property type="entry name" value="TF_GRAS"/>
</dbReference>
<dbReference type="Proteomes" id="UP001370490">
    <property type="component" value="Unassembled WGS sequence"/>
</dbReference>
<feature type="region of interest" description="Leucine repeat II (LRII)" evidence="3">
    <location>
        <begin position="420"/>
        <end position="452"/>
    </location>
</feature>
<accession>A0AAN8ZSZ7</accession>
<feature type="short sequence motif" description="VHIID" evidence="3">
    <location>
        <begin position="370"/>
        <end position="374"/>
    </location>
</feature>
<evidence type="ECO:0000313" key="5">
    <source>
        <dbReference type="Proteomes" id="UP001370490"/>
    </source>
</evidence>
<evidence type="ECO:0000313" key="4">
    <source>
        <dbReference type="EMBL" id="KAK6945783.1"/>
    </source>
</evidence>
<keyword evidence="2" id="KW-0804">Transcription</keyword>
<keyword evidence="5" id="KW-1185">Reference proteome</keyword>
<organism evidence="4 5">
    <name type="scientific">Dillenia turbinata</name>
    <dbReference type="NCBI Taxonomy" id="194707"/>
    <lineage>
        <taxon>Eukaryota</taxon>
        <taxon>Viridiplantae</taxon>
        <taxon>Streptophyta</taxon>
        <taxon>Embryophyta</taxon>
        <taxon>Tracheophyta</taxon>
        <taxon>Spermatophyta</taxon>
        <taxon>Magnoliopsida</taxon>
        <taxon>eudicotyledons</taxon>
        <taxon>Gunneridae</taxon>
        <taxon>Pentapetalae</taxon>
        <taxon>Dilleniales</taxon>
        <taxon>Dilleniaceae</taxon>
        <taxon>Dillenia</taxon>
    </lineage>
</organism>
<dbReference type="PROSITE" id="PS50985">
    <property type="entry name" value="GRAS"/>
    <property type="match status" value="1"/>
</dbReference>
<feature type="region of interest" description="VHIID" evidence="3">
    <location>
        <begin position="339"/>
        <end position="404"/>
    </location>
</feature>
<comment type="caution">
    <text evidence="3">Lacks conserved residue(s) required for the propagation of feature annotation.</text>
</comment>
<name>A0AAN8ZSZ7_9MAGN</name>
<proteinExistence type="inferred from homology"/>
<reference evidence="4 5" key="1">
    <citation type="submission" date="2023-12" db="EMBL/GenBank/DDBJ databases">
        <title>A high-quality genome assembly for Dillenia turbinata (Dilleniales).</title>
        <authorList>
            <person name="Chanderbali A."/>
        </authorList>
    </citation>
    <scope>NUCLEOTIDE SEQUENCE [LARGE SCALE GENOMIC DNA]</scope>
    <source>
        <strain evidence="4">LSX21</strain>
        <tissue evidence="4">Leaf</tissue>
    </source>
</reference>
<sequence length="635" mass="71839">MDTLVGEFSNSMRGFKFDFESNTRLGTQKFSISSSEDCDFSDAALRYIQDILMEENLEDRSCSVQDCLALQATEKSFYDLLSQDPAPPLPNNQPSESLIGTISKIPVPHTSKLFDSNQISVPGEQNFQSLHTQFKPQNFLNGSAESPVSTLLFSDLPTDYQFVGQSNIVLDLGKKNHDREFEVDEVDGRSKKQTAVYSDEQDNTELWDKVLLCDNRNIMEPGPCTLAEAVQQKAVIDEQLKVSSTGKGSGKKKGAKKGVVDMRSLLTSCAQAITGNDLRTANELLKQIRQHSSPSGDACQRLAHYFADGLEARLAGSGTQLYTMLVTKKTSDANVLKAYYLYISACPFKRMSNYYANRFIGKVSADTPKLHIIDFGIGFGYQWPCFIQRLSSRPGGPPMLRITGIDLPRPGFRPAERVEKTGKRLASYSKRFKVPFEFIPIAQKFANVQLDDLGIEKDEFVVVNCTYRLKNTLDDTVILDSPRDAVLKLIKKINPKYFVHGVVNGAYNAPFFVTRFREALFHFSAFLDMLDCNIPRDDQDRRWLEEELCGKEVVNIVACEGSDRIERPETYKQWQARNLRAGFEQLPLDQDLLGLVRSKVKTYYHKDFTVEEDGQWMLQEWKGRTLFALSCWKPV</sequence>
<evidence type="ECO:0000256" key="2">
    <source>
        <dbReference type="ARBA" id="ARBA00023163"/>
    </source>
</evidence>